<dbReference type="PRINTS" id="PR00039">
    <property type="entry name" value="HTHLYSR"/>
</dbReference>
<dbReference type="InterPro" id="IPR000847">
    <property type="entry name" value="LysR_HTH_N"/>
</dbReference>
<dbReference type="AlphaFoldDB" id="A0A228J3Y7"/>
<dbReference type="Gene3D" id="1.10.10.10">
    <property type="entry name" value="Winged helix-like DNA-binding domain superfamily/Winged helix DNA-binding domain"/>
    <property type="match status" value="1"/>
</dbReference>
<comment type="similarity">
    <text evidence="1">Belongs to the LysR transcriptional regulatory family.</text>
</comment>
<reference evidence="6 7" key="2">
    <citation type="submission" date="2017-08" db="EMBL/GenBank/DDBJ databases">
        <title>WGS of novel Burkholderia cepaca complex species.</title>
        <authorList>
            <person name="Lipuma J."/>
            <person name="Spilker T."/>
        </authorList>
    </citation>
    <scope>NUCLEOTIDE SEQUENCE [LARGE SCALE GENOMIC DNA]</scope>
    <source>
        <strain evidence="6 7">AU17325</strain>
    </source>
</reference>
<dbReference type="Gene3D" id="3.40.190.290">
    <property type="match status" value="1"/>
</dbReference>
<comment type="caution">
    <text evidence="6">The sequence shown here is derived from an EMBL/GenBank/DDBJ whole genome shotgun (WGS) entry which is preliminary data.</text>
</comment>
<dbReference type="PANTHER" id="PTHR30419:SF8">
    <property type="entry name" value="NITROGEN ASSIMILATION TRANSCRIPTIONAL ACTIVATOR-RELATED"/>
    <property type="match status" value="1"/>
</dbReference>
<dbReference type="SUPFAM" id="SSF53850">
    <property type="entry name" value="Periplasmic binding protein-like II"/>
    <property type="match status" value="1"/>
</dbReference>
<dbReference type="OrthoDB" id="646694at2"/>
<organism evidence="6 7">
    <name type="scientific">Burkholderia aenigmatica</name>
    <dbReference type="NCBI Taxonomy" id="2015348"/>
    <lineage>
        <taxon>Bacteria</taxon>
        <taxon>Pseudomonadati</taxon>
        <taxon>Pseudomonadota</taxon>
        <taxon>Betaproteobacteria</taxon>
        <taxon>Burkholderiales</taxon>
        <taxon>Burkholderiaceae</taxon>
        <taxon>Burkholderia</taxon>
        <taxon>Burkholderia cepacia complex</taxon>
    </lineage>
</organism>
<dbReference type="PROSITE" id="PS50931">
    <property type="entry name" value="HTH_LYSR"/>
    <property type="match status" value="1"/>
</dbReference>
<evidence type="ECO:0000259" key="5">
    <source>
        <dbReference type="PROSITE" id="PS50931"/>
    </source>
</evidence>
<keyword evidence="4" id="KW-0804">Transcription</keyword>
<dbReference type="CDD" id="cd05466">
    <property type="entry name" value="PBP2_LTTR_substrate"/>
    <property type="match status" value="1"/>
</dbReference>
<dbReference type="GO" id="GO:0003677">
    <property type="term" value="F:DNA binding"/>
    <property type="evidence" value="ECO:0007669"/>
    <property type="project" value="UniProtKB-KW"/>
</dbReference>
<keyword evidence="3" id="KW-0238">DNA-binding</keyword>
<dbReference type="Proteomes" id="UP000214600">
    <property type="component" value="Unassembled WGS sequence"/>
</dbReference>
<evidence type="ECO:0000256" key="2">
    <source>
        <dbReference type="ARBA" id="ARBA00023015"/>
    </source>
</evidence>
<protein>
    <submittedName>
        <fullName evidence="6">LysR family transcriptional regulator</fullName>
    </submittedName>
</protein>
<evidence type="ECO:0000313" key="7">
    <source>
        <dbReference type="Proteomes" id="UP000214600"/>
    </source>
</evidence>
<dbReference type="SUPFAM" id="SSF46785">
    <property type="entry name" value="Winged helix' DNA-binding domain"/>
    <property type="match status" value="1"/>
</dbReference>
<evidence type="ECO:0000313" key="6">
    <source>
        <dbReference type="EMBL" id="OXI49092.1"/>
    </source>
</evidence>
<dbReference type="InterPro" id="IPR050950">
    <property type="entry name" value="HTH-type_LysR_regulators"/>
</dbReference>
<dbReference type="GO" id="GO:0003700">
    <property type="term" value="F:DNA-binding transcription factor activity"/>
    <property type="evidence" value="ECO:0007669"/>
    <property type="project" value="InterPro"/>
</dbReference>
<evidence type="ECO:0000256" key="4">
    <source>
        <dbReference type="ARBA" id="ARBA00023163"/>
    </source>
</evidence>
<dbReference type="InterPro" id="IPR036388">
    <property type="entry name" value="WH-like_DNA-bd_sf"/>
</dbReference>
<evidence type="ECO:0000256" key="1">
    <source>
        <dbReference type="ARBA" id="ARBA00009437"/>
    </source>
</evidence>
<dbReference type="PANTHER" id="PTHR30419">
    <property type="entry name" value="HTH-TYPE TRANSCRIPTIONAL REGULATOR YBHD"/>
    <property type="match status" value="1"/>
</dbReference>
<feature type="domain" description="HTH lysR-type" evidence="5">
    <location>
        <begin position="28"/>
        <end position="85"/>
    </location>
</feature>
<dbReference type="FunFam" id="1.10.10.10:FF:000001">
    <property type="entry name" value="LysR family transcriptional regulator"/>
    <property type="match status" value="1"/>
</dbReference>
<keyword evidence="2" id="KW-0805">Transcription regulation</keyword>
<accession>A0A228J3Y7</accession>
<evidence type="ECO:0000256" key="3">
    <source>
        <dbReference type="ARBA" id="ARBA00023125"/>
    </source>
</evidence>
<sequence length="326" mass="36282">MLLRWRNRIARSLGRARHREKTPRQAPMELRHLRYFLAIAELNNLSRAAETMYVAQSTLSHALHQLEEELGAALFDRIGRSIRLTQAGRIFRDYAARACNEAMHAKRAVQELKALEAGTFTLGAIPVFPLAFLPDAVATFNQRYPKVRISVRDLLAAELEDNLALGALDLGIAFHPASRDDVESEYLFTERLVLAVGRSHPLAKKHRIQWKALDSIPLALLTSRFSTRILIEETFRNVGAHLAVAVEMDTAESLLAVAAQGQLAAIVPESAGARFEHVNLLRITGPELSRDLGLLWSNRTGRTRAASMFADMLRSLSAEPADRSPP</sequence>
<dbReference type="EMBL" id="NKFA01000003">
    <property type="protein sequence ID" value="OXI49092.1"/>
    <property type="molecule type" value="Genomic_DNA"/>
</dbReference>
<reference evidence="7" key="1">
    <citation type="submission" date="2017-06" db="EMBL/GenBank/DDBJ databases">
        <authorList>
            <person name="LiPuma J."/>
            <person name="Spilker T."/>
        </authorList>
    </citation>
    <scope>NUCLEOTIDE SEQUENCE [LARGE SCALE GENOMIC DNA]</scope>
    <source>
        <strain evidence="7">AU17325</strain>
    </source>
</reference>
<proteinExistence type="inferred from homology"/>
<dbReference type="Pfam" id="PF03466">
    <property type="entry name" value="LysR_substrate"/>
    <property type="match status" value="1"/>
</dbReference>
<dbReference type="Pfam" id="PF00126">
    <property type="entry name" value="HTH_1"/>
    <property type="match status" value="1"/>
</dbReference>
<dbReference type="InterPro" id="IPR005119">
    <property type="entry name" value="LysR_subst-bd"/>
</dbReference>
<dbReference type="GO" id="GO:0005829">
    <property type="term" value="C:cytosol"/>
    <property type="evidence" value="ECO:0007669"/>
    <property type="project" value="TreeGrafter"/>
</dbReference>
<dbReference type="InterPro" id="IPR036390">
    <property type="entry name" value="WH_DNA-bd_sf"/>
</dbReference>
<name>A0A228J3Y7_9BURK</name>
<gene>
    <name evidence="6" type="ORF">CFB84_09470</name>
</gene>